<organism evidence="2 3">
    <name type="scientific">Mesorhabditis belari</name>
    <dbReference type="NCBI Taxonomy" id="2138241"/>
    <lineage>
        <taxon>Eukaryota</taxon>
        <taxon>Metazoa</taxon>
        <taxon>Ecdysozoa</taxon>
        <taxon>Nematoda</taxon>
        <taxon>Chromadorea</taxon>
        <taxon>Rhabditida</taxon>
        <taxon>Rhabditina</taxon>
        <taxon>Rhabditomorpha</taxon>
        <taxon>Rhabditoidea</taxon>
        <taxon>Rhabditidae</taxon>
        <taxon>Mesorhabditinae</taxon>
        <taxon>Mesorhabditis</taxon>
    </lineage>
</organism>
<sequence length="69" mass="7798">MSGMEAMKAVPAAAEGVKDKFKEMPGNGQEDRSHEKSQSTWEQTDYKKEQAKDFASKQSHKSARKIDEH</sequence>
<dbReference type="Proteomes" id="UP000887575">
    <property type="component" value="Unassembled WGS sequence"/>
</dbReference>
<keyword evidence="2" id="KW-1185">Reference proteome</keyword>
<proteinExistence type="predicted"/>
<name>A0AAF3FLL4_9BILA</name>
<feature type="compositionally biased region" description="Basic and acidic residues" evidence="1">
    <location>
        <begin position="16"/>
        <end position="37"/>
    </location>
</feature>
<protein>
    <submittedName>
        <fullName evidence="3">Uncharacterized protein</fullName>
    </submittedName>
</protein>
<evidence type="ECO:0000313" key="3">
    <source>
        <dbReference type="WBParaSite" id="MBELARI_LOCUS7877"/>
    </source>
</evidence>
<reference evidence="3" key="1">
    <citation type="submission" date="2024-02" db="UniProtKB">
        <authorList>
            <consortium name="WormBaseParasite"/>
        </authorList>
    </citation>
    <scope>IDENTIFICATION</scope>
</reference>
<feature type="region of interest" description="Disordered" evidence="1">
    <location>
        <begin position="1"/>
        <end position="69"/>
    </location>
</feature>
<feature type="compositionally biased region" description="Basic and acidic residues" evidence="1">
    <location>
        <begin position="44"/>
        <end position="55"/>
    </location>
</feature>
<accession>A0AAF3FLL4</accession>
<dbReference type="AlphaFoldDB" id="A0AAF3FLL4"/>
<evidence type="ECO:0000256" key="1">
    <source>
        <dbReference type="SAM" id="MobiDB-lite"/>
    </source>
</evidence>
<dbReference type="WBParaSite" id="MBELARI_LOCUS7877">
    <property type="protein sequence ID" value="MBELARI_LOCUS7877"/>
    <property type="gene ID" value="MBELARI_LOCUS7877"/>
</dbReference>
<evidence type="ECO:0000313" key="2">
    <source>
        <dbReference type="Proteomes" id="UP000887575"/>
    </source>
</evidence>